<proteinExistence type="predicted"/>
<gene>
    <name evidence="2" type="ORF">HJG63_004387</name>
</gene>
<dbReference type="GO" id="GO:0003743">
    <property type="term" value="F:translation initiation factor activity"/>
    <property type="evidence" value="ECO:0007669"/>
    <property type="project" value="UniProtKB-KW"/>
</dbReference>
<comment type="caution">
    <text evidence="2">The sequence shown here is derived from an EMBL/GenBank/DDBJ whole genome shotgun (WGS) entry which is preliminary data.</text>
</comment>
<reference evidence="2 3" key="1">
    <citation type="journal article" date="2020" name="Nature">
        <title>Six reference-quality genomes reveal evolution of bat adaptations.</title>
        <authorList>
            <person name="Jebb D."/>
            <person name="Huang Z."/>
            <person name="Pippel M."/>
            <person name="Hughes G.M."/>
            <person name="Lavrichenko K."/>
            <person name="Devanna P."/>
            <person name="Winkler S."/>
            <person name="Jermiin L.S."/>
            <person name="Skirmuntt E.C."/>
            <person name="Katzourakis A."/>
            <person name="Burkitt-Gray L."/>
            <person name="Ray D.A."/>
            <person name="Sullivan K.A.M."/>
            <person name="Roscito J.G."/>
            <person name="Kirilenko B.M."/>
            <person name="Davalos L.M."/>
            <person name="Corthals A.P."/>
            <person name="Power M.L."/>
            <person name="Jones G."/>
            <person name="Ransome R.D."/>
            <person name="Dechmann D.K.N."/>
            <person name="Locatelli A.G."/>
            <person name="Puechmaille S.J."/>
            <person name="Fedrigo O."/>
            <person name="Jarvis E.D."/>
            <person name="Hiller M."/>
            <person name="Vernes S.C."/>
            <person name="Myers E.W."/>
            <person name="Teeling E.C."/>
        </authorList>
    </citation>
    <scope>NUCLEOTIDE SEQUENCE [LARGE SCALE GENOMIC DNA]</scope>
    <source>
        <strain evidence="2">MRouAeg1</strain>
        <tissue evidence="2">Muscle</tissue>
    </source>
</reference>
<evidence type="ECO:0000313" key="3">
    <source>
        <dbReference type="Proteomes" id="UP000593571"/>
    </source>
</evidence>
<name>A0A7J8FFR4_ROUAE</name>
<accession>A0A7J8FFR4</accession>
<evidence type="ECO:0000256" key="1">
    <source>
        <dbReference type="SAM" id="MobiDB-lite"/>
    </source>
</evidence>
<sequence length="146" mass="15484">MRAPLESSLSCTFCRAGGLCGSSRMTAAGPGRTTCILSPSLTLWRTSGRCTVTSSWPVSSRLVATMPCSSCCVLLGRALRSTAGRCVGLSSTSALRGTRLRCGLGRQRTRRACSTLGVSTKSAWDCPQRPSLDTRPMQTRPPRATP</sequence>
<keyword evidence="3" id="KW-1185">Reference proteome</keyword>
<protein>
    <submittedName>
        <fullName evidence="2">Eukaryotic translation initiation factor 4E family member 1B</fullName>
    </submittedName>
</protein>
<keyword evidence="2" id="KW-0648">Protein biosynthesis</keyword>
<dbReference type="AlphaFoldDB" id="A0A7J8FFR4"/>
<feature type="region of interest" description="Disordered" evidence="1">
    <location>
        <begin position="126"/>
        <end position="146"/>
    </location>
</feature>
<organism evidence="2 3">
    <name type="scientific">Rousettus aegyptiacus</name>
    <name type="common">Egyptian fruit bat</name>
    <name type="synonym">Pteropus aegyptiacus</name>
    <dbReference type="NCBI Taxonomy" id="9407"/>
    <lineage>
        <taxon>Eukaryota</taxon>
        <taxon>Metazoa</taxon>
        <taxon>Chordata</taxon>
        <taxon>Craniata</taxon>
        <taxon>Vertebrata</taxon>
        <taxon>Euteleostomi</taxon>
        <taxon>Mammalia</taxon>
        <taxon>Eutheria</taxon>
        <taxon>Laurasiatheria</taxon>
        <taxon>Chiroptera</taxon>
        <taxon>Yinpterochiroptera</taxon>
        <taxon>Pteropodoidea</taxon>
        <taxon>Pteropodidae</taxon>
        <taxon>Rousettinae</taxon>
        <taxon>Rousettus</taxon>
    </lineage>
</organism>
<keyword evidence="2" id="KW-0396">Initiation factor</keyword>
<dbReference type="EMBL" id="JACASE010000007">
    <property type="protein sequence ID" value="KAF6446584.1"/>
    <property type="molecule type" value="Genomic_DNA"/>
</dbReference>
<evidence type="ECO:0000313" key="2">
    <source>
        <dbReference type="EMBL" id="KAF6446584.1"/>
    </source>
</evidence>
<dbReference type="Proteomes" id="UP000593571">
    <property type="component" value="Unassembled WGS sequence"/>
</dbReference>